<protein>
    <submittedName>
        <fullName evidence="2">Uncharacterized protein</fullName>
    </submittedName>
</protein>
<gene>
    <name evidence="2" type="ORF">SPIL2461_LOCUS5057</name>
</gene>
<evidence type="ECO:0000256" key="1">
    <source>
        <dbReference type="SAM" id="MobiDB-lite"/>
    </source>
</evidence>
<organism evidence="2 3">
    <name type="scientific">Symbiodinium pilosum</name>
    <name type="common">Dinoflagellate</name>
    <dbReference type="NCBI Taxonomy" id="2952"/>
    <lineage>
        <taxon>Eukaryota</taxon>
        <taxon>Sar</taxon>
        <taxon>Alveolata</taxon>
        <taxon>Dinophyceae</taxon>
        <taxon>Suessiales</taxon>
        <taxon>Symbiodiniaceae</taxon>
        <taxon>Symbiodinium</taxon>
    </lineage>
</organism>
<feature type="compositionally biased region" description="Basic and acidic residues" evidence="1">
    <location>
        <begin position="442"/>
        <end position="458"/>
    </location>
</feature>
<proteinExistence type="predicted"/>
<feature type="compositionally biased region" description="Acidic residues" evidence="1">
    <location>
        <begin position="330"/>
        <end position="339"/>
    </location>
</feature>
<sequence>MYRVFVAPDGRVYHDKASVEQHVGRSLAAKDGFNGRCKLLSLQHDVVHIDGLQSFLASKEQTVLPSKDDIFFAVISARRAKFDEGLQDIAVVQSHFLKAGVEPVWFVDSEDVKEYTSLGLKVVEGGKRAAARNKALEEAARLGKACCQCSDDISRWEYRSGPRVAKSEEMLKTAWASSKGVASSPVAAAQFLLAKLRGCEGEQRPYLAGIYPDGISMRTFARDEFESHHYIPGDFFVADLSPVRFDESFARKEDYVFTVEHIEKHSSVLRCNRLMIQAKHKNNPGGANTNKDRRRALEKQTQETLLTRWPQAFRKHKKEDREVIMCWPDVEPDSEGEDSKDDKKKNKRRREDNDDEARKPTTPLDASKPGTPKEAPKPSTPAEGTPKDSGKPGTPKESAKPGTPKQDARPPTPKDAPKPGTPKEAPKPGTPKDSKPGTPKPETPKEGTETPKNRKEAGKTPPVDTSNKATGEPAAKKLRAKDIQQNSMDATVLKGEKVPGTEYIASRCALVVGQKVRDVIGTVQFTKTNGTVATYALADLRYDLSCGFLKLEETPQVGSEA</sequence>
<comment type="caution">
    <text evidence="2">The sequence shown here is derived from an EMBL/GenBank/DDBJ whole genome shotgun (WGS) entry which is preliminary data.</text>
</comment>
<dbReference type="EMBL" id="CAJNIZ010007003">
    <property type="protein sequence ID" value="CAE7254446.1"/>
    <property type="molecule type" value="Genomic_DNA"/>
</dbReference>
<feature type="region of interest" description="Disordered" evidence="1">
    <location>
        <begin position="327"/>
        <end position="481"/>
    </location>
</feature>
<reference evidence="2" key="1">
    <citation type="submission" date="2021-02" db="EMBL/GenBank/DDBJ databases">
        <authorList>
            <person name="Dougan E. K."/>
            <person name="Rhodes N."/>
            <person name="Thang M."/>
            <person name="Chan C."/>
        </authorList>
    </citation>
    <scope>NUCLEOTIDE SEQUENCE</scope>
</reference>
<evidence type="ECO:0000313" key="3">
    <source>
        <dbReference type="Proteomes" id="UP000649617"/>
    </source>
</evidence>
<feature type="compositionally biased region" description="Basic and acidic residues" evidence="1">
    <location>
        <begin position="340"/>
        <end position="359"/>
    </location>
</feature>
<feature type="region of interest" description="Disordered" evidence="1">
    <location>
        <begin position="279"/>
        <end position="305"/>
    </location>
</feature>
<keyword evidence="3" id="KW-1185">Reference proteome</keyword>
<dbReference type="Proteomes" id="UP000649617">
    <property type="component" value="Unassembled WGS sequence"/>
</dbReference>
<name>A0A812M0C8_SYMPI</name>
<accession>A0A812M0C8</accession>
<dbReference type="OrthoDB" id="428017at2759"/>
<dbReference type="AlphaFoldDB" id="A0A812M0C8"/>
<feature type="compositionally biased region" description="Basic and acidic residues" evidence="1">
    <location>
        <begin position="424"/>
        <end position="435"/>
    </location>
</feature>
<evidence type="ECO:0000313" key="2">
    <source>
        <dbReference type="EMBL" id="CAE7254446.1"/>
    </source>
</evidence>